<evidence type="ECO:0000259" key="2">
    <source>
        <dbReference type="Pfam" id="PF13298"/>
    </source>
</evidence>
<evidence type="ECO:0000256" key="1">
    <source>
        <dbReference type="SAM" id="MobiDB-lite"/>
    </source>
</evidence>
<organism evidence="3 4">
    <name type="scientific">Paraburkholderia ferrariae</name>
    <dbReference type="NCBI Taxonomy" id="386056"/>
    <lineage>
        <taxon>Bacteria</taxon>
        <taxon>Pseudomonadati</taxon>
        <taxon>Pseudomonadota</taxon>
        <taxon>Betaproteobacteria</taxon>
        <taxon>Burkholderiales</taxon>
        <taxon>Burkholderiaceae</taxon>
        <taxon>Paraburkholderia</taxon>
    </lineage>
</organism>
<keyword evidence="4" id="KW-1185">Reference proteome</keyword>
<accession>A0ABU9RMG9</accession>
<protein>
    <submittedName>
        <fullName evidence="3">DNA polymerase ligase N-terminal domain-containing protein</fullName>
    </submittedName>
</protein>
<reference evidence="3 4" key="1">
    <citation type="submission" date="2024-01" db="EMBL/GenBank/DDBJ databases">
        <title>The diversity of rhizobia nodulating Mimosa spp. in eleven states of Brazil covering several biomes is determined by host plant, location, and edaphic factors.</title>
        <authorList>
            <person name="Rouws L."/>
            <person name="Barauna A."/>
            <person name="Beukes C."/>
            <person name="De Faria S.M."/>
            <person name="Gross E."/>
            <person name="Dos Reis Junior F.B."/>
            <person name="Simon M."/>
            <person name="Maluk M."/>
            <person name="Odee D.W."/>
            <person name="Kenicer G."/>
            <person name="Young J.P.W."/>
            <person name="Reis V.M."/>
            <person name="Zilli J."/>
            <person name="James E.K."/>
        </authorList>
    </citation>
    <scope>NUCLEOTIDE SEQUENCE [LARGE SCALE GENOMIC DNA]</scope>
    <source>
        <strain evidence="3 4">JPY167</strain>
    </source>
</reference>
<dbReference type="RefSeq" id="WP_342946594.1">
    <property type="nucleotide sequence ID" value="NZ_JAYMRV010000002.1"/>
</dbReference>
<dbReference type="Proteomes" id="UP001489897">
    <property type="component" value="Unassembled WGS sequence"/>
</dbReference>
<sequence>MAYLNDPTKAKRMAVHVENHPFDYASFEGTIPAKQYGAGTVIVWDRGAWEPVGDPGEGMKSAKLVLCLQGEKLKSLPACGSWYGSGNPATVKTSGRSSRSATNGPGCFPGTTSSRRFPTAWSRTR</sequence>
<proteinExistence type="predicted"/>
<keyword evidence="3" id="KW-0436">Ligase</keyword>
<feature type="region of interest" description="Disordered" evidence="1">
    <location>
        <begin position="89"/>
        <end position="125"/>
    </location>
</feature>
<dbReference type="GO" id="GO:0016874">
    <property type="term" value="F:ligase activity"/>
    <property type="evidence" value="ECO:0007669"/>
    <property type="project" value="UniProtKB-KW"/>
</dbReference>
<evidence type="ECO:0000313" key="4">
    <source>
        <dbReference type="Proteomes" id="UP001489897"/>
    </source>
</evidence>
<feature type="domain" description="DNA ligase D 3'-phosphoesterase" evidence="2">
    <location>
        <begin position="8"/>
        <end position="74"/>
    </location>
</feature>
<comment type="caution">
    <text evidence="3">The sequence shown here is derived from an EMBL/GenBank/DDBJ whole genome shotgun (WGS) entry which is preliminary data.</text>
</comment>
<gene>
    <name evidence="3" type="ORF">VSR73_09410</name>
</gene>
<evidence type="ECO:0000313" key="3">
    <source>
        <dbReference type="EMBL" id="MEM5421274.1"/>
    </source>
</evidence>
<feature type="compositionally biased region" description="Polar residues" evidence="1">
    <location>
        <begin position="89"/>
        <end position="103"/>
    </location>
</feature>
<feature type="compositionally biased region" description="Polar residues" evidence="1">
    <location>
        <begin position="110"/>
        <end position="125"/>
    </location>
</feature>
<dbReference type="InterPro" id="IPR014144">
    <property type="entry name" value="LigD_PE_domain"/>
</dbReference>
<name>A0ABU9RMG9_9BURK</name>
<dbReference type="EMBL" id="JAYMRV010000002">
    <property type="protein sequence ID" value="MEM5421274.1"/>
    <property type="molecule type" value="Genomic_DNA"/>
</dbReference>
<dbReference type="Pfam" id="PF13298">
    <property type="entry name" value="LigD_N"/>
    <property type="match status" value="1"/>
</dbReference>